<keyword evidence="1 2" id="KW-0238">DNA-binding</keyword>
<evidence type="ECO:0000313" key="4">
    <source>
        <dbReference type="EMBL" id="MBM7561405.1"/>
    </source>
</evidence>
<evidence type="ECO:0000259" key="3">
    <source>
        <dbReference type="PROSITE" id="PS50977"/>
    </source>
</evidence>
<evidence type="ECO:0000256" key="2">
    <source>
        <dbReference type="PROSITE-ProRule" id="PRU00335"/>
    </source>
</evidence>
<dbReference type="Proteomes" id="UP000767854">
    <property type="component" value="Unassembled WGS sequence"/>
</dbReference>
<keyword evidence="5" id="KW-1185">Reference proteome</keyword>
<name>A0ABS2MPR7_9FIRM</name>
<protein>
    <submittedName>
        <fullName evidence="4">AcrR family transcriptional regulator</fullName>
    </submittedName>
</protein>
<sequence>MKVKDPTSETAIKLIQSATELFNDFGYTGTSINDIAKKSKLSKGILYHYFQSKDDVYLFCLSECINNFVDFMERNISKISLSKETMIRVVELRFVFFDENPQYKNLFHNIISGKPTHLSKEISEIRQVLTENNISWIKLILTEINLGKDVLESDVSLFISILQNSSTFLLDAESDKKYRQDMINSIVRLTIIFLNGLREDLI</sequence>
<dbReference type="PANTHER" id="PTHR43479">
    <property type="entry name" value="ACREF/ENVCD OPERON REPRESSOR-RELATED"/>
    <property type="match status" value="1"/>
</dbReference>
<dbReference type="InterPro" id="IPR023772">
    <property type="entry name" value="DNA-bd_HTH_TetR-type_CS"/>
</dbReference>
<dbReference type="Gene3D" id="1.10.357.10">
    <property type="entry name" value="Tetracycline Repressor, domain 2"/>
    <property type="match status" value="1"/>
</dbReference>
<evidence type="ECO:0000256" key="1">
    <source>
        <dbReference type="ARBA" id="ARBA00023125"/>
    </source>
</evidence>
<reference evidence="4 5" key="1">
    <citation type="submission" date="2021-01" db="EMBL/GenBank/DDBJ databases">
        <title>Genomic Encyclopedia of Type Strains, Phase IV (KMG-IV): sequencing the most valuable type-strain genomes for metagenomic binning, comparative biology and taxonomic classification.</title>
        <authorList>
            <person name="Goeker M."/>
        </authorList>
    </citation>
    <scope>NUCLEOTIDE SEQUENCE [LARGE SCALE GENOMIC DNA]</scope>
    <source>
        <strain evidence="4 5">DSM 24436</strain>
    </source>
</reference>
<feature type="domain" description="HTH tetR-type" evidence="3">
    <location>
        <begin position="8"/>
        <end position="68"/>
    </location>
</feature>
<dbReference type="InterPro" id="IPR001647">
    <property type="entry name" value="HTH_TetR"/>
</dbReference>
<dbReference type="PRINTS" id="PR00455">
    <property type="entry name" value="HTHTETR"/>
</dbReference>
<dbReference type="PROSITE" id="PS50977">
    <property type="entry name" value="HTH_TETR_2"/>
    <property type="match status" value="1"/>
</dbReference>
<dbReference type="InterPro" id="IPR050624">
    <property type="entry name" value="HTH-type_Tx_Regulator"/>
</dbReference>
<dbReference type="EMBL" id="JAFBDT010000005">
    <property type="protein sequence ID" value="MBM7561405.1"/>
    <property type="molecule type" value="Genomic_DNA"/>
</dbReference>
<feature type="DNA-binding region" description="H-T-H motif" evidence="2">
    <location>
        <begin position="31"/>
        <end position="50"/>
    </location>
</feature>
<dbReference type="PROSITE" id="PS01081">
    <property type="entry name" value="HTH_TETR_1"/>
    <property type="match status" value="1"/>
</dbReference>
<dbReference type="RefSeq" id="WP_204662890.1">
    <property type="nucleotide sequence ID" value="NZ_JAFBDT010000005.1"/>
</dbReference>
<dbReference type="Pfam" id="PF00440">
    <property type="entry name" value="TetR_N"/>
    <property type="match status" value="1"/>
</dbReference>
<accession>A0ABS2MPR7</accession>
<dbReference type="PANTHER" id="PTHR43479:SF11">
    <property type="entry name" value="ACREF_ENVCD OPERON REPRESSOR-RELATED"/>
    <property type="match status" value="1"/>
</dbReference>
<dbReference type="InterPro" id="IPR009057">
    <property type="entry name" value="Homeodomain-like_sf"/>
</dbReference>
<evidence type="ECO:0000313" key="5">
    <source>
        <dbReference type="Proteomes" id="UP000767854"/>
    </source>
</evidence>
<dbReference type="SUPFAM" id="SSF46689">
    <property type="entry name" value="Homeodomain-like"/>
    <property type="match status" value="1"/>
</dbReference>
<comment type="caution">
    <text evidence="4">The sequence shown here is derived from an EMBL/GenBank/DDBJ whole genome shotgun (WGS) entry which is preliminary data.</text>
</comment>
<proteinExistence type="predicted"/>
<gene>
    <name evidence="4" type="ORF">JOC49_000925</name>
</gene>
<organism evidence="4 5">
    <name type="scientific">Fusibacter tunisiensis</name>
    <dbReference type="NCBI Taxonomy" id="1008308"/>
    <lineage>
        <taxon>Bacteria</taxon>
        <taxon>Bacillati</taxon>
        <taxon>Bacillota</taxon>
        <taxon>Clostridia</taxon>
        <taxon>Eubacteriales</taxon>
        <taxon>Eubacteriales Family XII. Incertae Sedis</taxon>
        <taxon>Fusibacter</taxon>
    </lineage>
</organism>